<reference evidence="3" key="1">
    <citation type="submission" date="2020-04" db="EMBL/GenBank/DDBJ databases">
        <authorList>
            <person name="Kittiwongwattana C."/>
        </authorList>
    </citation>
    <scope>NUCLEOTIDE SEQUENCE [LARGE SCALE GENOMIC DNA]</scope>
    <source>
        <strain evidence="3">1310</strain>
    </source>
</reference>
<dbReference type="InterPro" id="IPR038765">
    <property type="entry name" value="Papain-like_cys_pep_sf"/>
</dbReference>
<evidence type="ECO:0000259" key="1">
    <source>
        <dbReference type="Pfam" id="PF00112"/>
    </source>
</evidence>
<dbReference type="SUPFAM" id="SSF54001">
    <property type="entry name" value="Cysteine proteinases"/>
    <property type="match status" value="1"/>
</dbReference>
<dbReference type="CDD" id="cd02619">
    <property type="entry name" value="Peptidase_C1"/>
    <property type="match status" value="1"/>
</dbReference>
<dbReference type="EMBL" id="CP051205">
    <property type="protein sequence ID" value="QJB31808.1"/>
    <property type="molecule type" value="Genomic_DNA"/>
</dbReference>
<dbReference type="GO" id="GO:0006508">
    <property type="term" value="P:proteolysis"/>
    <property type="evidence" value="ECO:0007669"/>
    <property type="project" value="InterPro"/>
</dbReference>
<gene>
    <name evidence="2" type="ORF">HF329_10935</name>
</gene>
<dbReference type="Proteomes" id="UP000502421">
    <property type="component" value="Chromosome"/>
</dbReference>
<organism evidence="2 3">
    <name type="scientific">Chitinophaga oryzae</name>
    <dbReference type="NCBI Taxonomy" id="2725414"/>
    <lineage>
        <taxon>Bacteria</taxon>
        <taxon>Pseudomonadati</taxon>
        <taxon>Bacteroidota</taxon>
        <taxon>Chitinophagia</taxon>
        <taxon>Chitinophagales</taxon>
        <taxon>Chitinophagaceae</taxon>
        <taxon>Chitinophaga</taxon>
    </lineage>
</organism>
<dbReference type="AlphaFoldDB" id="A0AAE6ZF37"/>
<dbReference type="GO" id="GO:0008234">
    <property type="term" value="F:cysteine-type peptidase activity"/>
    <property type="evidence" value="ECO:0007669"/>
    <property type="project" value="InterPro"/>
</dbReference>
<feature type="domain" description="Peptidase C1A papain C-terminal" evidence="1">
    <location>
        <begin position="97"/>
        <end position="254"/>
    </location>
</feature>
<dbReference type="RefSeq" id="WP_168804065.1">
    <property type="nucleotide sequence ID" value="NZ_CP051205.1"/>
</dbReference>
<sequence length="269" mass="28993">MQQDFSLLGYDPEQTEPIVVSAPPEVISLPPAYSIDPALLPPPGHQSVADCAAWASTYGLATFIAARADGVLPNRLQNQASPAYIYIQVMKGKNPGGQQCTGSSLMAYFQQLANGGTPTLQTAPYVNGCQQLWDHYNQPAIKGDPRFAVDLQQVKAVTAKDILPIKQVLASGNPLVYGTRLYTDWSNYHGLQDPYAGNGIILTNPATGKPAGHCMLIIGYDDNRNGKGGAVCLQNSLGLNWGDNGYVWMAYDTFTTLAQGQAMYYPSPF</sequence>
<evidence type="ECO:0000313" key="3">
    <source>
        <dbReference type="Proteomes" id="UP000502421"/>
    </source>
</evidence>
<dbReference type="Gene3D" id="3.90.70.10">
    <property type="entry name" value="Cysteine proteinases"/>
    <property type="match status" value="1"/>
</dbReference>
<accession>A0AAE6ZF37</accession>
<protein>
    <submittedName>
        <fullName evidence="2">C1 family peptidase</fullName>
    </submittedName>
</protein>
<dbReference type="InterPro" id="IPR000668">
    <property type="entry name" value="Peptidase_C1A_C"/>
</dbReference>
<dbReference type="Pfam" id="PF00112">
    <property type="entry name" value="Peptidase_C1"/>
    <property type="match status" value="1"/>
</dbReference>
<dbReference type="KEGG" id="coy:HF329_10935"/>
<name>A0AAE6ZF37_9BACT</name>
<proteinExistence type="predicted"/>
<evidence type="ECO:0000313" key="2">
    <source>
        <dbReference type="EMBL" id="QJB31808.1"/>
    </source>
</evidence>